<protein>
    <submittedName>
        <fullName evidence="6">Uncharacterized protein</fullName>
    </submittedName>
</protein>
<dbReference type="EMBL" id="CM009753">
    <property type="protein sequence ID" value="PUZ57465.1"/>
    <property type="molecule type" value="Genomic_DNA"/>
</dbReference>
<dbReference type="GO" id="GO:0032259">
    <property type="term" value="P:methylation"/>
    <property type="evidence" value="ECO:0007669"/>
    <property type="project" value="UniProtKB-KW"/>
</dbReference>
<evidence type="ECO:0000256" key="2">
    <source>
        <dbReference type="ARBA" id="ARBA00022679"/>
    </source>
</evidence>
<name>A0A2T7DPG1_9POAL</name>
<dbReference type="AlphaFoldDB" id="A0A2T7DPG1"/>
<keyword evidence="7" id="KW-1185">Reference proteome</keyword>
<keyword evidence="2 5" id="KW-0808">Transferase</keyword>
<accession>A0A2T7DPG1</accession>
<dbReference type="Proteomes" id="UP000244336">
    <property type="component" value="Chromosome 5"/>
</dbReference>
<dbReference type="SUPFAM" id="SSF53335">
    <property type="entry name" value="S-adenosyl-L-methionine-dependent methyltransferases"/>
    <property type="match status" value="1"/>
</dbReference>
<evidence type="ECO:0000256" key="4">
    <source>
        <dbReference type="ARBA" id="ARBA00022737"/>
    </source>
</evidence>
<evidence type="ECO:0000313" key="7">
    <source>
        <dbReference type="Proteomes" id="UP000244336"/>
    </source>
</evidence>
<keyword evidence="1 5" id="KW-0489">Methyltransferase</keyword>
<dbReference type="GO" id="GO:0016274">
    <property type="term" value="F:protein-arginine N-methyltransferase activity"/>
    <property type="evidence" value="ECO:0007669"/>
    <property type="project" value="InterPro"/>
</dbReference>
<evidence type="ECO:0000256" key="3">
    <source>
        <dbReference type="ARBA" id="ARBA00022691"/>
    </source>
</evidence>
<sequence length="253" mass="28116">MSERSSPTCIVADDSVFLALIVSSLLPSSKVFTMFPSLRDRGFNYLQAVADANNLSMDRIKVIGRKSSSLTMNDLNHEKVNLIVGEPFYLGSEGMLPWQNLRFWNERTLLDPLLSEGAFIMPCKGILRFCAMSLPDLWKSRCGLKDVEGFDHSVVNDTLGACGDLPGEQQGPCLPYYVWQCGYTKKLSEVYSLIDFNFSEPIHSCFGETKIEFAHDGTCHGFAIWIDWVLDKENSIVISTGPGKDDAHPCGAV</sequence>
<dbReference type="OrthoDB" id="412876at2759"/>
<dbReference type="Gene3D" id="2.70.160.11">
    <property type="entry name" value="Hnrnp arginine n-methyltransferase1"/>
    <property type="match status" value="1"/>
</dbReference>
<evidence type="ECO:0000256" key="1">
    <source>
        <dbReference type="ARBA" id="ARBA00022603"/>
    </source>
</evidence>
<organism evidence="6 7">
    <name type="scientific">Panicum hallii var. hallii</name>
    <dbReference type="NCBI Taxonomy" id="1504633"/>
    <lineage>
        <taxon>Eukaryota</taxon>
        <taxon>Viridiplantae</taxon>
        <taxon>Streptophyta</taxon>
        <taxon>Embryophyta</taxon>
        <taxon>Tracheophyta</taxon>
        <taxon>Spermatophyta</taxon>
        <taxon>Magnoliopsida</taxon>
        <taxon>Liliopsida</taxon>
        <taxon>Poales</taxon>
        <taxon>Poaceae</taxon>
        <taxon>PACMAD clade</taxon>
        <taxon>Panicoideae</taxon>
        <taxon>Panicodae</taxon>
        <taxon>Paniceae</taxon>
        <taxon>Panicinae</taxon>
        <taxon>Panicum</taxon>
        <taxon>Panicum sect. Panicum</taxon>
    </lineage>
</organism>
<dbReference type="PROSITE" id="PS51678">
    <property type="entry name" value="SAM_MT_PRMT"/>
    <property type="match status" value="1"/>
</dbReference>
<keyword evidence="3 5" id="KW-0949">S-adenosyl-L-methionine</keyword>
<evidence type="ECO:0000256" key="5">
    <source>
        <dbReference type="PROSITE-ProRule" id="PRU01015"/>
    </source>
</evidence>
<reference evidence="6 7" key="1">
    <citation type="submission" date="2018-04" db="EMBL/GenBank/DDBJ databases">
        <title>WGS assembly of Panicum hallii var. hallii HAL2.</title>
        <authorList>
            <person name="Lovell J."/>
            <person name="Jenkins J."/>
            <person name="Lowry D."/>
            <person name="Mamidi S."/>
            <person name="Sreedasyam A."/>
            <person name="Weng X."/>
            <person name="Barry K."/>
            <person name="Bonette J."/>
            <person name="Campitelli B."/>
            <person name="Daum C."/>
            <person name="Gordon S."/>
            <person name="Gould B."/>
            <person name="Lipzen A."/>
            <person name="MacQueen A."/>
            <person name="Palacio-Mejia J."/>
            <person name="Plott C."/>
            <person name="Shakirov E."/>
            <person name="Shu S."/>
            <person name="Yoshinaga Y."/>
            <person name="Zane M."/>
            <person name="Rokhsar D."/>
            <person name="Grimwood J."/>
            <person name="Schmutz J."/>
            <person name="Juenger T."/>
        </authorList>
    </citation>
    <scope>NUCLEOTIDE SEQUENCE [LARGE SCALE GENOMIC DNA]</scope>
    <source>
        <strain evidence="7">cv. HAL2</strain>
    </source>
</reference>
<dbReference type="InterPro" id="IPR029063">
    <property type="entry name" value="SAM-dependent_MTases_sf"/>
</dbReference>
<dbReference type="Gramene" id="PUZ57465">
    <property type="protein sequence ID" value="PUZ57465"/>
    <property type="gene ID" value="GQ55_5G433800"/>
</dbReference>
<dbReference type="STRING" id="1504633.A0A2T7DPG1"/>
<dbReference type="FunFam" id="3.40.50.150:FF:000070">
    <property type="entry name" value="Protein arginine N-methyltransferase 7"/>
    <property type="match status" value="1"/>
</dbReference>
<dbReference type="Gene3D" id="3.40.50.150">
    <property type="entry name" value="Vaccinia Virus protein VP39"/>
    <property type="match status" value="1"/>
</dbReference>
<proteinExistence type="predicted"/>
<keyword evidence="4" id="KW-0677">Repeat</keyword>
<dbReference type="InterPro" id="IPR025799">
    <property type="entry name" value="Arg_MeTrfase"/>
</dbReference>
<evidence type="ECO:0000313" key="6">
    <source>
        <dbReference type="EMBL" id="PUZ57465.1"/>
    </source>
</evidence>
<gene>
    <name evidence="6" type="ORF">GQ55_5G433800</name>
</gene>